<evidence type="ECO:0000313" key="1">
    <source>
        <dbReference type="EMBL" id="KIK14459.1"/>
    </source>
</evidence>
<accession>A0A0C9YKX0</accession>
<proteinExistence type="predicted"/>
<dbReference type="AlphaFoldDB" id="A0A0C9YKX0"/>
<dbReference type="EMBL" id="KN833937">
    <property type="protein sequence ID" value="KIK14459.1"/>
    <property type="molecule type" value="Genomic_DNA"/>
</dbReference>
<feature type="non-terminal residue" evidence="1">
    <location>
        <position position="80"/>
    </location>
</feature>
<sequence>EGRRRHMYHTSEGAKGTRIALAFGPLSRITTVCSSAHYGQLVIARVPLWHGLASTTVPGVLSPLVSAAKPFSPSPRGFVG</sequence>
<name>A0A0C9YKX0_9AGAM</name>
<gene>
    <name evidence="1" type="ORF">PISMIDRAFT_687963</name>
</gene>
<organism evidence="1 2">
    <name type="scientific">Pisolithus microcarpus 441</name>
    <dbReference type="NCBI Taxonomy" id="765257"/>
    <lineage>
        <taxon>Eukaryota</taxon>
        <taxon>Fungi</taxon>
        <taxon>Dikarya</taxon>
        <taxon>Basidiomycota</taxon>
        <taxon>Agaricomycotina</taxon>
        <taxon>Agaricomycetes</taxon>
        <taxon>Agaricomycetidae</taxon>
        <taxon>Boletales</taxon>
        <taxon>Sclerodermatineae</taxon>
        <taxon>Pisolithaceae</taxon>
        <taxon>Pisolithus</taxon>
    </lineage>
</organism>
<reference evidence="1 2" key="1">
    <citation type="submission" date="2014-04" db="EMBL/GenBank/DDBJ databases">
        <authorList>
            <consortium name="DOE Joint Genome Institute"/>
            <person name="Kuo A."/>
            <person name="Kohler A."/>
            <person name="Costa M.D."/>
            <person name="Nagy L.G."/>
            <person name="Floudas D."/>
            <person name="Copeland A."/>
            <person name="Barry K.W."/>
            <person name="Cichocki N."/>
            <person name="Veneault-Fourrey C."/>
            <person name="LaButti K."/>
            <person name="Lindquist E.A."/>
            <person name="Lipzen A."/>
            <person name="Lundell T."/>
            <person name="Morin E."/>
            <person name="Murat C."/>
            <person name="Sun H."/>
            <person name="Tunlid A."/>
            <person name="Henrissat B."/>
            <person name="Grigoriev I.V."/>
            <person name="Hibbett D.S."/>
            <person name="Martin F."/>
            <person name="Nordberg H.P."/>
            <person name="Cantor M.N."/>
            <person name="Hua S.X."/>
        </authorList>
    </citation>
    <scope>NUCLEOTIDE SEQUENCE [LARGE SCALE GENOMIC DNA]</scope>
    <source>
        <strain evidence="1 2">441</strain>
    </source>
</reference>
<dbReference type="HOGENOM" id="CLU_2596657_0_0_1"/>
<protein>
    <submittedName>
        <fullName evidence="1">Uncharacterized protein</fullName>
    </submittedName>
</protein>
<dbReference type="Proteomes" id="UP000054018">
    <property type="component" value="Unassembled WGS sequence"/>
</dbReference>
<evidence type="ECO:0000313" key="2">
    <source>
        <dbReference type="Proteomes" id="UP000054018"/>
    </source>
</evidence>
<reference evidence="2" key="2">
    <citation type="submission" date="2015-01" db="EMBL/GenBank/DDBJ databases">
        <title>Evolutionary Origins and Diversification of the Mycorrhizal Mutualists.</title>
        <authorList>
            <consortium name="DOE Joint Genome Institute"/>
            <consortium name="Mycorrhizal Genomics Consortium"/>
            <person name="Kohler A."/>
            <person name="Kuo A."/>
            <person name="Nagy L.G."/>
            <person name="Floudas D."/>
            <person name="Copeland A."/>
            <person name="Barry K.W."/>
            <person name="Cichocki N."/>
            <person name="Veneault-Fourrey C."/>
            <person name="LaButti K."/>
            <person name="Lindquist E.A."/>
            <person name="Lipzen A."/>
            <person name="Lundell T."/>
            <person name="Morin E."/>
            <person name="Murat C."/>
            <person name="Riley R."/>
            <person name="Ohm R."/>
            <person name="Sun H."/>
            <person name="Tunlid A."/>
            <person name="Henrissat B."/>
            <person name="Grigoriev I.V."/>
            <person name="Hibbett D.S."/>
            <person name="Martin F."/>
        </authorList>
    </citation>
    <scope>NUCLEOTIDE SEQUENCE [LARGE SCALE GENOMIC DNA]</scope>
    <source>
        <strain evidence="2">441</strain>
    </source>
</reference>
<keyword evidence="2" id="KW-1185">Reference proteome</keyword>